<reference evidence="3 4" key="1">
    <citation type="journal article" date="2018" name="Cell">
        <title>The Chara Genome: Secondary Complexity and Implications for Plant Terrestrialization.</title>
        <authorList>
            <person name="Nishiyama T."/>
            <person name="Sakayama H."/>
            <person name="Vries J.D."/>
            <person name="Buschmann H."/>
            <person name="Saint-Marcoux D."/>
            <person name="Ullrich K.K."/>
            <person name="Haas F.B."/>
            <person name="Vanderstraeten L."/>
            <person name="Becker D."/>
            <person name="Lang D."/>
            <person name="Vosolsobe S."/>
            <person name="Rombauts S."/>
            <person name="Wilhelmsson P.K.I."/>
            <person name="Janitza P."/>
            <person name="Kern R."/>
            <person name="Heyl A."/>
            <person name="Rumpler F."/>
            <person name="Villalobos L.I.A.C."/>
            <person name="Clay J.M."/>
            <person name="Skokan R."/>
            <person name="Toyoda A."/>
            <person name="Suzuki Y."/>
            <person name="Kagoshima H."/>
            <person name="Schijlen E."/>
            <person name="Tajeshwar N."/>
            <person name="Catarino B."/>
            <person name="Hetherington A.J."/>
            <person name="Saltykova A."/>
            <person name="Bonnot C."/>
            <person name="Breuninger H."/>
            <person name="Symeonidi A."/>
            <person name="Radhakrishnan G.V."/>
            <person name="Van Nieuwerburgh F."/>
            <person name="Deforce D."/>
            <person name="Chang C."/>
            <person name="Karol K.G."/>
            <person name="Hedrich R."/>
            <person name="Ulvskov P."/>
            <person name="Glockner G."/>
            <person name="Delwiche C.F."/>
            <person name="Petrasek J."/>
            <person name="Van de Peer Y."/>
            <person name="Friml J."/>
            <person name="Beilby M."/>
            <person name="Dolan L."/>
            <person name="Kohara Y."/>
            <person name="Sugano S."/>
            <person name="Fujiyama A."/>
            <person name="Delaux P.-M."/>
            <person name="Quint M."/>
            <person name="TheiBen G."/>
            <person name="Hagemann M."/>
            <person name="Harholt J."/>
            <person name="Dunand C."/>
            <person name="Zachgo S."/>
            <person name="Langdale J."/>
            <person name="Maumus F."/>
            <person name="Straeten D.V.D."/>
            <person name="Gould S.B."/>
            <person name="Rensing S.A."/>
        </authorList>
    </citation>
    <scope>NUCLEOTIDE SEQUENCE [LARGE SCALE GENOMIC DNA]</scope>
    <source>
        <strain evidence="3 4">S276</strain>
    </source>
</reference>
<evidence type="ECO:0000313" key="4">
    <source>
        <dbReference type="Proteomes" id="UP000265515"/>
    </source>
</evidence>
<keyword evidence="4" id="KW-1185">Reference proteome</keyword>
<proteinExistence type="predicted"/>
<dbReference type="AlphaFoldDB" id="A0A388LTN9"/>
<organism evidence="3 4">
    <name type="scientific">Chara braunii</name>
    <name type="common">Braun's stonewort</name>
    <dbReference type="NCBI Taxonomy" id="69332"/>
    <lineage>
        <taxon>Eukaryota</taxon>
        <taxon>Viridiplantae</taxon>
        <taxon>Streptophyta</taxon>
        <taxon>Charophyceae</taxon>
        <taxon>Charales</taxon>
        <taxon>Characeae</taxon>
        <taxon>Chara</taxon>
    </lineage>
</organism>
<evidence type="ECO:0000256" key="1">
    <source>
        <dbReference type="SAM" id="MobiDB-lite"/>
    </source>
</evidence>
<sequence length="161" mass="16988">MRLDTFTYVYVCARSASGLQERRSGASTTVRPPASSFPFPLSSAFFSLLVHGTSPASAITVLLRLARFAFSSSSSSSSSSSLSSSLSSSSSSSSTSSSTSSSACCENITIWLCRRCHFGYFVLDGALCASTVYIIVLGFADGANKLLNPSRKADSQEAERK</sequence>
<protein>
    <recommendedName>
        <fullName evidence="5">Transmembrane protein</fullName>
    </recommendedName>
</protein>
<keyword evidence="2" id="KW-0472">Membrane</keyword>
<comment type="caution">
    <text evidence="3">The sequence shown here is derived from an EMBL/GenBank/DDBJ whole genome shotgun (WGS) entry which is preliminary data.</text>
</comment>
<keyword evidence="2" id="KW-1133">Transmembrane helix</keyword>
<dbReference type="Proteomes" id="UP000265515">
    <property type="component" value="Unassembled WGS sequence"/>
</dbReference>
<feature type="transmembrane region" description="Helical" evidence="2">
    <location>
        <begin position="118"/>
        <end position="140"/>
    </location>
</feature>
<feature type="region of interest" description="Disordered" evidence="1">
    <location>
        <begin position="73"/>
        <end position="101"/>
    </location>
</feature>
<evidence type="ECO:0000313" key="3">
    <source>
        <dbReference type="EMBL" id="GBG85680.1"/>
    </source>
</evidence>
<dbReference type="EMBL" id="BFEA01000530">
    <property type="protein sequence ID" value="GBG85680.1"/>
    <property type="molecule type" value="Genomic_DNA"/>
</dbReference>
<dbReference type="Gramene" id="GBG85680">
    <property type="protein sequence ID" value="GBG85680"/>
    <property type="gene ID" value="CBR_g40412"/>
</dbReference>
<keyword evidence="2" id="KW-0812">Transmembrane</keyword>
<accession>A0A388LTN9</accession>
<name>A0A388LTN9_CHABU</name>
<evidence type="ECO:0000256" key="2">
    <source>
        <dbReference type="SAM" id="Phobius"/>
    </source>
</evidence>
<evidence type="ECO:0008006" key="5">
    <source>
        <dbReference type="Google" id="ProtNLM"/>
    </source>
</evidence>
<gene>
    <name evidence="3" type="ORF">CBR_g40412</name>
</gene>